<organism evidence="1 2">
    <name type="scientific">Romanomermis culicivorax</name>
    <name type="common">Nematode worm</name>
    <dbReference type="NCBI Taxonomy" id="13658"/>
    <lineage>
        <taxon>Eukaryota</taxon>
        <taxon>Metazoa</taxon>
        <taxon>Ecdysozoa</taxon>
        <taxon>Nematoda</taxon>
        <taxon>Enoplea</taxon>
        <taxon>Dorylaimia</taxon>
        <taxon>Mermithida</taxon>
        <taxon>Mermithoidea</taxon>
        <taxon>Mermithidae</taxon>
        <taxon>Romanomermis</taxon>
    </lineage>
</organism>
<accession>A0A915II74</accession>
<sequence>MKHDQFLKYVKGISMLTITCDRNYVYLETNHGRFERPSNADSELPFVVGERCLRSTKNLISG</sequence>
<reference evidence="2" key="1">
    <citation type="submission" date="2022-11" db="UniProtKB">
        <authorList>
            <consortium name="WormBaseParasite"/>
        </authorList>
    </citation>
    <scope>IDENTIFICATION</scope>
</reference>
<dbReference type="Proteomes" id="UP000887565">
    <property type="component" value="Unplaced"/>
</dbReference>
<dbReference type="AlphaFoldDB" id="A0A915II74"/>
<evidence type="ECO:0000313" key="2">
    <source>
        <dbReference type="WBParaSite" id="nRc.2.0.1.t13877-RA"/>
    </source>
</evidence>
<keyword evidence="1" id="KW-1185">Reference proteome</keyword>
<protein>
    <submittedName>
        <fullName evidence="2">Uncharacterized protein</fullName>
    </submittedName>
</protein>
<name>A0A915II74_ROMCU</name>
<proteinExistence type="predicted"/>
<dbReference type="WBParaSite" id="nRc.2.0.1.t13877-RA">
    <property type="protein sequence ID" value="nRc.2.0.1.t13877-RA"/>
    <property type="gene ID" value="nRc.2.0.1.g13877"/>
</dbReference>
<evidence type="ECO:0000313" key="1">
    <source>
        <dbReference type="Proteomes" id="UP000887565"/>
    </source>
</evidence>